<proteinExistence type="predicted"/>
<protein>
    <submittedName>
        <fullName evidence="1">Uncharacterized protein</fullName>
    </submittedName>
</protein>
<reference evidence="1" key="1">
    <citation type="journal article" date="2021" name="Proc. Natl. Acad. Sci. U.S.A.">
        <title>A Catalog of Tens of Thousands of Viruses from Human Metagenomes Reveals Hidden Associations with Chronic Diseases.</title>
        <authorList>
            <person name="Tisza M.J."/>
            <person name="Buck C.B."/>
        </authorList>
    </citation>
    <scope>NUCLEOTIDE SEQUENCE</scope>
    <source>
        <strain evidence="1">CtcPl3</strain>
    </source>
</reference>
<sequence>MAVSHYFNRVTIFSCKLTIINVDRNGMTISFCIFVQSM</sequence>
<dbReference type="EMBL" id="BK015752">
    <property type="protein sequence ID" value="DAE23390.1"/>
    <property type="molecule type" value="Genomic_DNA"/>
</dbReference>
<name>A0A8S5QW07_9CAUD</name>
<organism evidence="1">
    <name type="scientific">Myoviridae sp. ctcPl3</name>
    <dbReference type="NCBI Taxonomy" id="2826669"/>
    <lineage>
        <taxon>Viruses</taxon>
        <taxon>Duplodnaviria</taxon>
        <taxon>Heunggongvirae</taxon>
        <taxon>Uroviricota</taxon>
        <taxon>Caudoviricetes</taxon>
    </lineage>
</organism>
<evidence type="ECO:0000313" key="1">
    <source>
        <dbReference type="EMBL" id="DAE23390.1"/>
    </source>
</evidence>
<accession>A0A8S5QW07</accession>